<evidence type="ECO:0000256" key="2">
    <source>
        <dbReference type="SAM" id="Phobius"/>
    </source>
</evidence>
<dbReference type="InterPro" id="IPR050640">
    <property type="entry name" value="Bact_2-comp_sensor_kinase"/>
</dbReference>
<feature type="transmembrane region" description="Helical" evidence="2">
    <location>
        <begin position="75"/>
        <end position="96"/>
    </location>
</feature>
<dbReference type="Pfam" id="PF14501">
    <property type="entry name" value="HATPase_c_5"/>
    <property type="match status" value="1"/>
</dbReference>
<dbReference type="EMBL" id="RMBX01000011">
    <property type="protein sequence ID" value="RPD39369.1"/>
    <property type="molecule type" value="Genomic_DNA"/>
</dbReference>
<dbReference type="Proteomes" id="UP000279089">
    <property type="component" value="Unassembled WGS sequence"/>
</dbReference>
<feature type="coiled-coil region" evidence="1">
    <location>
        <begin position="131"/>
        <end position="158"/>
    </location>
</feature>
<evidence type="ECO:0000313" key="6">
    <source>
        <dbReference type="Proteomes" id="UP000279089"/>
    </source>
</evidence>
<reference evidence="6" key="1">
    <citation type="submission" date="2018-11" db="EMBL/GenBank/DDBJ databases">
        <title>Chitinophaga lutea sp.nov., isolate from arsenic contaminated soil.</title>
        <authorList>
            <person name="Zong Y."/>
        </authorList>
    </citation>
    <scope>NUCLEOTIDE SEQUENCE [LARGE SCALE GENOMIC DNA]</scope>
    <source>
        <strain evidence="6">YLT18</strain>
    </source>
</reference>
<proteinExistence type="predicted"/>
<keyword evidence="2" id="KW-0472">Membrane</keyword>
<dbReference type="GO" id="GO:0000155">
    <property type="term" value="F:phosphorelay sensor kinase activity"/>
    <property type="evidence" value="ECO:0007669"/>
    <property type="project" value="InterPro"/>
</dbReference>
<dbReference type="SUPFAM" id="SSF55874">
    <property type="entry name" value="ATPase domain of HSP90 chaperone/DNA topoisomerase II/histidine kinase"/>
    <property type="match status" value="1"/>
</dbReference>
<keyword evidence="2" id="KW-1133">Transmembrane helix</keyword>
<accession>A0A3N4MI91</accession>
<gene>
    <name evidence="5" type="ORF">EG028_19795</name>
</gene>
<feature type="transmembrane region" description="Helical" evidence="2">
    <location>
        <begin position="12"/>
        <end position="29"/>
    </location>
</feature>
<evidence type="ECO:0000313" key="5">
    <source>
        <dbReference type="EMBL" id="RPD39369.1"/>
    </source>
</evidence>
<dbReference type="RefSeq" id="WP_120518011.1">
    <property type="nucleotide sequence ID" value="NZ_QXZY01000011.1"/>
</dbReference>
<dbReference type="InterPro" id="IPR032834">
    <property type="entry name" value="NatK-like_C"/>
</dbReference>
<evidence type="ECO:0000259" key="4">
    <source>
        <dbReference type="Pfam" id="PF14501"/>
    </source>
</evidence>
<dbReference type="InterPro" id="IPR010559">
    <property type="entry name" value="Sig_transdc_His_kin_internal"/>
</dbReference>
<dbReference type="PANTHER" id="PTHR34220:SF7">
    <property type="entry name" value="SENSOR HISTIDINE KINASE YPDA"/>
    <property type="match status" value="1"/>
</dbReference>
<feature type="transmembrane region" description="Helical" evidence="2">
    <location>
        <begin position="41"/>
        <end position="63"/>
    </location>
</feature>
<feature type="transmembrane region" description="Helical" evidence="2">
    <location>
        <begin position="108"/>
        <end position="130"/>
    </location>
</feature>
<dbReference type="GO" id="GO:0016020">
    <property type="term" value="C:membrane"/>
    <property type="evidence" value="ECO:0007669"/>
    <property type="project" value="InterPro"/>
</dbReference>
<dbReference type="InterPro" id="IPR036890">
    <property type="entry name" value="HATPase_C_sf"/>
</dbReference>
<dbReference type="OrthoDB" id="9792992at2"/>
<name>A0A3N4MI91_9BACT</name>
<dbReference type="Pfam" id="PF06580">
    <property type="entry name" value="His_kinase"/>
    <property type="match status" value="1"/>
</dbReference>
<keyword evidence="2" id="KW-0812">Transmembrane</keyword>
<dbReference type="Gene3D" id="3.30.565.10">
    <property type="entry name" value="Histidine kinase-like ATPase, C-terminal domain"/>
    <property type="match status" value="1"/>
</dbReference>
<keyword evidence="1" id="KW-0175">Coiled coil</keyword>
<organism evidence="5 6">
    <name type="scientific">Chitinophaga barathri</name>
    <dbReference type="NCBI Taxonomy" id="1647451"/>
    <lineage>
        <taxon>Bacteria</taxon>
        <taxon>Pseudomonadati</taxon>
        <taxon>Bacteroidota</taxon>
        <taxon>Chitinophagia</taxon>
        <taxon>Chitinophagales</taxon>
        <taxon>Chitinophagaceae</taxon>
        <taxon>Chitinophaga</taxon>
    </lineage>
</organism>
<evidence type="ECO:0000256" key="1">
    <source>
        <dbReference type="SAM" id="Coils"/>
    </source>
</evidence>
<feature type="domain" description="Signal transduction histidine kinase internal region" evidence="3">
    <location>
        <begin position="150"/>
        <end position="228"/>
    </location>
</feature>
<protein>
    <submittedName>
        <fullName evidence="5">GHKL domain-containing protein</fullName>
    </submittedName>
</protein>
<feature type="domain" description="Sensor histidine kinase NatK-like C-terminal" evidence="4">
    <location>
        <begin position="252"/>
        <end position="334"/>
    </location>
</feature>
<keyword evidence="6" id="KW-1185">Reference proteome</keyword>
<dbReference type="AlphaFoldDB" id="A0A3N4MI91"/>
<sequence>MKSFFRPGYINIALHVLIWSAMILMPYVVSTRESGYSIGSIPGLFFSLSGFIHMAIFYTNAYFLIPKLFNKRFWWLYLVSALLLTGLTIPLKWQILAHWFPNTLKDFTLYRFIFAPSFVTMIISFLYRVLSDRIRHEKEQKERRAEQMATELKFLRSQVSPHFLFNVLTNLVSLARKKSDQMEPALIRLSGLMRYMLYDTQQQKVELQKEIEYLNSYVELQKLRFGNDVDIEYEVQVQDDHYNIEPMLLIAFVENAFKHGTGTGENPWISIRLKVDQGVMVFEVQNRFEQHTSKDDSSGIGLHNVKARLNLLYKGRHQLDINEDNKVFKVTLTLQLT</sequence>
<comment type="caution">
    <text evidence="5">The sequence shown here is derived from an EMBL/GenBank/DDBJ whole genome shotgun (WGS) entry which is preliminary data.</text>
</comment>
<evidence type="ECO:0000259" key="3">
    <source>
        <dbReference type="Pfam" id="PF06580"/>
    </source>
</evidence>
<dbReference type="PANTHER" id="PTHR34220">
    <property type="entry name" value="SENSOR HISTIDINE KINASE YPDA"/>
    <property type="match status" value="1"/>
</dbReference>